<dbReference type="AlphaFoldDB" id="A0A2W4XJD0"/>
<evidence type="ECO:0000259" key="1">
    <source>
        <dbReference type="SMART" id="SM01321"/>
    </source>
</evidence>
<dbReference type="Pfam" id="PF01797">
    <property type="entry name" value="Y1_Tnp"/>
    <property type="match status" value="1"/>
</dbReference>
<dbReference type="InterPro" id="IPR002686">
    <property type="entry name" value="Transposase_17"/>
</dbReference>
<dbReference type="GO" id="GO:0006313">
    <property type="term" value="P:DNA transposition"/>
    <property type="evidence" value="ECO:0007669"/>
    <property type="project" value="InterPro"/>
</dbReference>
<dbReference type="GO" id="GO:0003677">
    <property type="term" value="F:DNA binding"/>
    <property type="evidence" value="ECO:0007669"/>
    <property type="project" value="InterPro"/>
</dbReference>
<dbReference type="EMBL" id="QBMP01000052">
    <property type="protein sequence ID" value="PZO57426.1"/>
    <property type="molecule type" value="Genomic_DNA"/>
</dbReference>
<evidence type="ECO:0000313" key="2">
    <source>
        <dbReference type="EMBL" id="PZO57426.1"/>
    </source>
</evidence>
<comment type="caution">
    <text evidence="2">The sequence shown here is derived from an EMBL/GenBank/DDBJ whole genome shotgun (WGS) entry which is preliminary data.</text>
</comment>
<evidence type="ECO:0000313" key="3">
    <source>
        <dbReference type="Proteomes" id="UP000249794"/>
    </source>
</evidence>
<reference evidence="3" key="1">
    <citation type="submission" date="2018-04" db="EMBL/GenBank/DDBJ databases">
        <authorList>
            <person name="Cornet L."/>
        </authorList>
    </citation>
    <scope>NUCLEOTIDE SEQUENCE [LARGE SCALE GENOMIC DNA]</scope>
</reference>
<proteinExistence type="predicted"/>
<dbReference type="PANTHER" id="PTHR33360">
    <property type="entry name" value="TRANSPOSASE FOR INSERTION SEQUENCE ELEMENT IS200"/>
    <property type="match status" value="1"/>
</dbReference>
<dbReference type="PANTHER" id="PTHR33360:SF2">
    <property type="entry name" value="TRANSPOSASE FOR INSERTION SEQUENCE ELEMENT IS200"/>
    <property type="match status" value="1"/>
</dbReference>
<organism evidence="2 3">
    <name type="scientific">Phormidesmis priestleyi</name>
    <dbReference type="NCBI Taxonomy" id="268141"/>
    <lineage>
        <taxon>Bacteria</taxon>
        <taxon>Bacillati</taxon>
        <taxon>Cyanobacteriota</taxon>
        <taxon>Cyanophyceae</taxon>
        <taxon>Leptolyngbyales</taxon>
        <taxon>Leptolyngbyaceae</taxon>
        <taxon>Phormidesmis</taxon>
    </lineage>
</organism>
<feature type="domain" description="Transposase IS200-like" evidence="1">
    <location>
        <begin position="13"/>
        <end position="129"/>
    </location>
</feature>
<dbReference type="InterPro" id="IPR036515">
    <property type="entry name" value="Transposase_17_sf"/>
</dbReference>
<dbReference type="SUPFAM" id="SSF143422">
    <property type="entry name" value="Transposase IS200-like"/>
    <property type="match status" value="1"/>
</dbReference>
<dbReference type="Gene3D" id="3.30.70.1290">
    <property type="entry name" value="Transposase IS200-like"/>
    <property type="match status" value="1"/>
</dbReference>
<accession>A0A2W4XJD0</accession>
<dbReference type="GO" id="GO:0004803">
    <property type="term" value="F:transposase activity"/>
    <property type="evidence" value="ECO:0007669"/>
    <property type="project" value="InterPro"/>
</dbReference>
<sequence length="133" mass="15143">MATHEFRRERHSVTDLKIHLICITKYRRKVFTDEGLKCIEAAMRSVSDSMKFRILEFNGEADHIHVLLEFPPKLSVSILTKHLKGVSSRAYSKAGHPKPSPKTLWSPSYFATSVGGAPLEVVKQYIEQQARPH</sequence>
<protein>
    <submittedName>
        <fullName evidence="2">IS200/IS605 family transposase</fullName>
    </submittedName>
</protein>
<gene>
    <name evidence="2" type="primary">tnpA</name>
    <name evidence="2" type="ORF">DCF15_07125</name>
</gene>
<dbReference type="Proteomes" id="UP000249794">
    <property type="component" value="Unassembled WGS sequence"/>
</dbReference>
<dbReference type="NCBIfam" id="NF033573">
    <property type="entry name" value="transpos_IS200"/>
    <property type="match status" value="1"/>
</dbReference>
<name>A0A2W4XJD0_9CYAN</name>
<dbReference type="SMART" id="SM01321">
    <property type="entry name" value="Y1_Tnp"/>
    <property type="match status" value="1"/>
</dbReference>
<reference evidence="2 3" key="2">
    <citation type="submission" date="2018-06" db="EMBL/GenBank/DDBJ databases">
        <title>Metagenomic assembly of (sub)arctic Cyanobacteria and their associated microbiome from non-axenic cultures.</title>
        <authorList>
            <person name="Baurain D."/>
        </authorList>
    </citation>
    <scope>NUCLEOTIDE SEQUENCE [LARGE SCALE GENOMIC DNA]</scope>
    <source>
        <strain evidence="2">ULC027bin1</strain>
    </source>
</reference>